<proteinExistence type="predicted"/>
<protein>
    <submittedName>
        <fullName evidence="5">ABC transporter ATP-binding protein</fullName>
    </submittedName>
</protein>
<evidence type="ECO:0000259" key="4">
    <source>
        <dbReference type="PROSITE" id="PS50893"/>
    </source>
</evidence>
<evidence type="ECO:0000256" key="3">
    <source>
        <dbReference type="ARBA" id="ARBA00022840"/>
    </source>
</evidence>
<organism evidence="5 6">
    <name type="scientific">Jeotgalibacillus alimentarius</name>
    <dbReference type="NCBI Taxonomy" id="135826"/>
    <lineage>
        <taxon>Bacteria</taxon>
        <taxon>Bacillati</taxon>
        <taxon>Bacillota</taxon>
        <taxon>Bacilli</taxon>
        <taxon>Bacillales</taxon>
        <taxon>Caryophanaceae</taxon>
        <taxon>Jeotgalibacillus</taxon>
    </lineage>
</organism>
<evidence type="ECO:0000313" key="6">
    <source>
        <dbReference type="Proteomes" id="UP000031950"/>
    </source>
</evidence>
<dbReference type="PANTHER" id="PTHR42788:SF19">
    <property type="entry name" value="ALIPHATIC SULFONATES IMPORT ATP-BINDING PROTEIN SSUB 2"/>
    <property type="match status" value="1"/>
</dbReference>
<keyword evidence="1" id="KW-0813">Transport</keyword>
<evidence type="ECO:0000256" key="2">
    <source>
        <dbReference type="ARBA" id="ARBA00022741"/>
    </source>
</evidence>
<dbReference type="GO" id="GO:0005524">
    <property type="term" value="F:ATP binding"/>
    <property type="evidence" value="ECO:0007669"/>
    <property type="project" value="UniProtKB-KW"/>
</dbReference>
<dbReference type="SUPFAM" id="SSF52540">
    <property type="entry name" value="P-loop containing nucleoside triphosphate hydrolases"/>
    <property type="match status" value="1"/>
</dbReference>
<dbReference type="Pfam" id="PF00005">
    <property type="entry name" value="ABC_tran"/>
    <property type="match status" value="1"/>
</dbReference>
<dbReference type="Proteomes" id="UP000031950">
    <property type="component" value="Unassembled WGS sequence"/>
</dbReference>
<keyword evidence="3 5" id="KW-0067">ATP-binding</keyword>
<dbReference type="InterPro" id="IPR027417">
    <property type="entry name" value="P-loop_NTPase"/>
</dbReference>
<name>A0A0C2SF69_9BACL</name>
<keyword evidence="2" id="KW-0547">Nucleotide-binding</keyword>
<sequence>MLSKEVNDLLTVKKASKLFKDGAAGFKDITFTVQKGEIIGILGTSGCGKSTLLRVLSGLDQSDSGTIHLGGEGQRGAGVIFQEPRLMPWLSVEDNVLFGFKNPSKYRSQAAHYLSLVGLSEFSRALPRDLSGGMAQRTAIARALAAKPSVLLLDEPFSALDAFTKMQLQDLLLDIWQEEKTTMVMVTHDIDEALHVCDRILVMSGQPGEIAAEIKISQPKPRSRSDLTLTAHKEKIFSILQDSNAGLQKYSVR</sequence>
<comment type="caution">
    <text evidence="5">The sequence shown here is derived from an EMBL/GenBank/DDBJ whole genome shotgun (WGS) entry which is preliminary data.</text>
</comment>
<dbReference type="InterPro" id="IPR003593">
    <property type="entry name" value="AAA+_ATPase"/>
</dbReference>
<feature type="domain" description="ABC transporter" evidence="4">
    <location>
        <begin position="10"/>
        <end position="230"/>
    </location>
</feature>
<dbReference type="PATRIC" id="fig|135826.4.peg.576"/>
<dbReference type="STRING" id="135826.KP77_05810"/>
<dbReference type="PANTHER" id="PTHR42788">
    <property type="entry name" value="TAURINE IMPORT ATP-BINDING PROTEIN-RELATED"/>
    <property type="match status" value="1"/>
</dbReference>
<keyword evidence="6" id="KW-1185">Reference proteome</keyword>
<dbReference type="InterPro" id="IPR050166">
    <property type="entry name" value="ABC_transporter_ATP-bind"/>
</dbReference>
<evidence type="ECO:0000313" key="5">
    <source>
        <dbReference type="EMBL" id="KIL52554.1"/>
    </source>
</evidence>
<dbReference type="RefSeq" id="WP_235420655.1">
    <property type="nucleotide sequence ID" value="NZ_JXRQ01000011.1"/>
</dbReference>
<dbReference type="CDD" id="cd03293">
    <property type="entry name" value="ABC_NrtD_SsuB_transporters"/>
    <property type="match status" value="1"/>
</dbReference>
<reference evidence="5 6" key="1">
    <citation type="submission" date="2015-01" db="EMBL/GenBank/DDBJ databases">
        <title>Genome sequence of Jeotgalibacillus alimentarius.</title>
        <authorList>
            <person name="Goh K.M."/>
            <person name="Chan K.-G."/>
            <person name="Yaakop A.S."/>
            <person name="Ee R."/>
            <person name="Gan H.M."/>
            <person name="Chan C.S."/>
        </authorList>
    </citation>
    <scope>NUCLEOTIDE SEQUENCE [LARGE SCALE GENOMIC DNA]</scope>
    <source>
        <strain evidence="5 6">YKJ-13</strain>
    </source>
</reference>
<dbReference type="SMART" id="SM00382">
    <property type="entry name" value="AAA"/>
    <property type="match status" value="1"/>
</dbReference>
<dbReference type="EMBL" id="JXRQ01000011">
    <property type="protein sequence ID" value="KIL52554.1"/>
    <property type="molecule type" value="Genomic_DNA"/>
</dbReference>
<gene>
    <name evidence="5" type="ORF">KP77_05810</name>
</gene>
<evidence type="ECO:0000256" key="1">
    <source>
        <dbReference type="ARBA" id="ARBA00022448"/>
    </source>
</evidence>
<dbReference type="InterPro" id="IPR003439">
    <property type="entry name" value="ABC_transporter-like_ATP-bd"/>
</dbReference>
<dbReference type="AlphaFoldDB" id="A0A0C2SF69"/>
<dbReference type="Gene3D" id="3.40.50.300">
    <property type="entry name" value="P-loop containing nucleotide triphosphate hydrolases"/>
    <property type="match status" value="1"/>
</dbReference>
<dbReference type="GO" id="GO:0016887">
    <property type="term" value="F:ATP hydrolysis activity"/>
    <property type="evidence" value="ECO:0007669"/>
    <property type="project" value="InterPro"/>
</dbReference>
<accession>A0A0C2SF69</accession>
<dbReference type="PROSITE" id="PS50893">
    <property type="entry name" value="ABC_TRANSPORTER_2"/>
    <property type="match status" value="1"/>
</dbReference>